<evidence type="ECO:0000256" key="1">
    <source>
        <dbReference type="SAM" id="SignalP"/>
    </source>
</evidence>
<dbReference type="Proteomes" id="UP000270296">
    <property type="component" value="Unassembled WGS sequence"/>
</dbReference>
<reference evidence="4" key="1">
    <citation type="submission" date="2016-06" db="UniProtKB">
        <authorList>
            <consortium name="WormBaseParasite"/>
        </authorList>
    </citation>
    <scope>IDENTIFICATION</scope>
</reference>
<dbReference type="PANTHER" id="PTHR12444:SF8">
    <property type="entry name" value="PROTEIN EFR3 HOMOLOG CMP44E"/>
    <property type="match status" value="1"/>
</dbReference>
<keyword evidence="3" id="KW-1185">Reference proteome</keyword>
<reference evidence="2 3" key="2">
    <citation type="submission" date="2018-11" db="EMBL/GenBank/DDBJ databases">
        <authorList>
            <consortium name="Pathogen Informatics"/>
        </authorList>
    </citation>
    <scope>NUCLEOTIDE SEQUENCE [LARGE SCALE GENOMIC DNA]</scope>
</reference>
<accession>A0A183ISV6</accession>
<keyword evidence="1" id="KW-0732">Signal</keyword>
<feature type="chain" id="PRO_5043140183" evidence="1">
    <location>
        <begin position="23"/>
        <end position="215"/>
    </location>
</feature>
<proteinExistence type="predicted"/>
<dbReference type="EMBL" id="UZAM01009967">
    <property type="protein sequence ID" value="VDP10612.1"/>
    <property type="molecule type" value="Genomic_DNA"/>
</dbReference>
<gene>
    <name evidence="2" type="ORF">SBAD_LOCUS6703</name>
</gene>
<dbReference type="PANTHER" id="PTHR12444">
    <property type="entry name" value="PROTEIN EFR3 HOMOLOG CMP44E"/>
    <property type="match status" value="1"/>
</dbReference>
<dbReference type="InterPro" id="IPR051851">
    <property type="entry name" value="EFR3_Homologs"/>
</dbReference>
<evidence type="ECO:0000313" key="4">
    <source>
        <dbReference type="WBParaSite" id="SBAD_0000696401-mRNA-1"/>
    </source>
</evidence>
<sequence>MFVLKYMSLAATLLAIPQLCEFVDEVCSKYEKSLEDELLEATYLDGSRPPEDLISIDKISLDVTDDSPFVDKCMFSLKSLTEVLKLCHYDTSQLAQPLFSQISADRGGTGSDAETSSLSLDLTSIDSSSLDGSRRSSLILRKDTFISGMNAENVGIFTGPLTFDNIHKAINQPLEYWKQLENERTKEIVEMFTTLPFTRLVEIQKENIHLQKAVS</sequence>
<evidence type="ECO:0000313" key="2">
    <source>
        <dbReference type="EMBL" id="VDP10612.1"/>
    </source>
</evidence>
<protein>
    <submittedName>
        <fullName evidence="4">Secreted protein</fullName>
    </submittedName>
</protein>
<feature type="signal peptide" evidence="1">
    <location>
        <begin position="1"/>
        <end position="22"/>
    </location>
</feature>
<organism evidence="4">
    <name type="scientific">Soboliphyme baturini</name>
    <dbReference type="NCBI Taxonomy" id="241478"/>
    <lineage>
        <taxon>Eukaryota</taxon>
        <taxon>Metazoa</taxon>
        <taxon>Ecdysozoa</taxon>
        <taxon>Nematoda</taxon>
        <taxon>Enoplea</taxon>
        <taxon>Dorylaimia</taxon>
        <taxon>Dioctophymatida</taxon>
        <taxon>Dioctophymatoidea</taxon>
        <taxon>Soboliphymatidae</taxon>
        <taxon>Soboliphyme</taxon>
    </lineage>
</organism>
<dbReference type="GO" id="GO:0005886">
    <property type="term" value="C:plasma membrane"/>
    <property type="evidence" value="ECO:0007669"/>
    <property type="project" value="TreeGrafter"/>
</dbReference>
<dbReference type="AlphaFoldDB" id="A0A183ISV6"/>
<evidence type="ECO:0000313" key="3">
    <source>
        <dbReference type="Proteomes" id="UP000270296"/>
    </source>
</evidence>
<name>A0A183ISV6_9BILA</name>
<dbReference type="WBParaSite" id="SBAD_0000696401-mRNA-1">
    <property type="protein sequence ID" value="SBAD_0000696401-mRNA-1"/>
    <property type="gene ID" value="SBAD_0000696401"/>
</dbReference>
<dbReference type="GO" id="GO:0072659">
    <property type="term" value="P:protein localization to plasma membrane"/>
    <property type="evidence" value="ECO:0007669"/>
    <property type="project" value="TreeGrafter"/>
</dbReference>